<evidence type="ECO:0000313" key="2">
    <source>
        <dbReference type="EMBL" id="MBX44623.1"/>
    </source>
</evidence>
<reference evidence="2" key="1">
    <citation type="submission" date="2018-02" db="EMBL/GenBank/DDBJ databases">
        <title>Rhizophora mucronata_Transcriptome.</title>
        <authorList>
            <person name="Meera S.P."/>
            <person name="Sreeshan A."/>
            <person name="Augustine A."/>
        </authorList>
    </citation>
    <scope>NUCLEOTIDE SEQUENCE</scope>
    <source>
        <tissue evidence="2">Leaf</tissue>
    </source>
</reference>
<protein>
    <submittedName>
        <fullName evidence="2">Uncharacterized protein</fullName>
    </submittedName>
</protein>
<organism evidence="2">
    <name type="scientific">Rhizophora mucronata</name>
    <name type="common">Asiatic mangrove</name>
    <dbReference type="NCBI Taxonomy" id="61149"/>
    <lineage>
        <taxon>Eukaryota</taxon>
        <taxon>Viridiplantae</taxon>
        <taxon>Streptophyta</taxon>
        <taxon>Embryophyta</taxon>
        <taxon>Tracheophyta</taxon>
        <taxon>Spermatophyta</taxon>
        <taxon>Magnoliopsida</taxon>
        <taxon>eudicotyledons</taxon>
        <taxon>Gunneridae</taxon>
        <taxon>Pentapetalae</taxon>
        <taxon>rosids</taxon>
        <taxon>fabids</taxon>
        <taxon>Malpighiales</taxon>
        <taxon>Rhizophoraceae</taxon>
        <taxon>Rhizophora</taxon>
    </lineage>
</organism>
<name>A0A2P2NQ69_RHIMU</name>
<sequence length="28" mass="3073">MDPAIKEGAETSEEDQSVLSNSSVWFLC</sequence>
<dbReference type="EMBL" id="GGEC01064139">
    <property type="protein sequence ID" value="MBX44623.1"/>
    <property type="molecule type" value="Transcribed_RNA"/>
</dbReference>
<feature type="compositionally biased region" description="Polar residues" evidence="1">
    <location>
        <begin position="17"/>
        <end position="28"/>
    </location>
</feature>
<dbReference type="AlphaFoldDB" id="A0A2P2NQ69"/>
<accession>A0A2P2NQ69</accession>
<feature type="region of interest" description="Disordered" evidence="1">
    <location>
        <begin position="1"/>
        <end position="28"/>
    </location>
</feature>
<proteinExistence type="predicted"/>
<evidence type="ECO:0000256" key="1">
    <source>
        <dbReference type="SAM" id="MobiDB-lite"/>
    </source>
</evidence>